<evidence type="ECO:0000313" key="4">
    <source>
        <dbReference type="EMBL" id="OHT10425.1"/>
    </source>
</evidence>
<dbReference type="Pfam" id="PF13236">
    <property type="entry name" value="CLU"/>
    <property type="match status" value="1"/>
</dbReference>
<dbReference type="Gene3D" id="1.25.40.10">
    <property type="entry name" value="Tetratricopeptide repeat domain"/>
    <property type="match status" value="1"/>
</dbReference>
<comment type="caution">
    <text evidence="4">The sequence shown here is derived from an EMBL/GenBank/DDBJ whole genome shotgun (WGS) entry which is preliminary data.</text>
</comment>
<gene>
    <name evidence="4" type="ORF">TRFO_20309</name>
</gene>
<dbReference type="GeneID" id="94836027"/>
<reference evidence="4" key="1">
    <citation type="submission" date="2016-10" db="EMBL/GenBank/DDBJ databases">
        <authorList>
            <person name="Benchimol M."/>
            <person name="Almeida L.G."/>
            <person name="Vasconcelos A.T."/>
            <person name="Perreira-Neves A."/>
            <person name="Rosa I.A."/>
            <person name="Tasca T."/>
            <person name="Bogo M.R."/>
            <person name="de Souza W."/>
        </authorList>
    </citation>
    <scope>NUCLEOTIDE SEQUENCE [LARGE SCALE GENOMIC DNA]</scope>
    <source>
        <strain evidence="4">K</strain>
    </source>
</reference>
<dbReference type="SUPFAM" id="SSF48452">
    <property type="entry name" value="TPR-like"/>
    <property type="match status" value="1"/>
</dbReference>
<evidence type="ECO:0000256" key="2">
    <source>
        <dbReference type="PROSITE-ProRule" id="PRU00339"/>
    </source>
</evidence>
<evidence type="ECO:0000313" key="5">
    <source>
        <dbReference type="Proteomes" id="UP000179807"/>
    </source>
</evidence>
<dbReference type="InterPro" id="IPR027523">
    <property type="entry name" value="CLU_prot"/>
</dbReference>
<keyword evidence="5" id="KW-1185">Reference proteome</keyword>
<dbReference type="PANTHER" id="PTHR12601:SF6">
    <property type="entry name" value="CLUSTERED MITOCHONDRIA PROTEIN HOMOLOG"/>
    <property type="match status" value="1"/>
</dbReference>
<dbReference type="InterPro" id="IPR011990">
    <property type="entry name" value="TPR-like_helical_dom_sf"/>
</dbReference>
<dbReference type="PANTHER" id="PTHR12601">
    <property type="entry name" value="EUKARYOTIC TRANSLATION INITIATION FACTOR 3 SUBUNIT EIF-3"/>
    <property type="match status" value="1"/>
</dbReference>
<dbReference type="RefSeq" id="XP_068363561.1">
    <property type="nucleotide sequence ID" value="XM_068501323.1"/>
</dbReference>
<name>A0A1J4KGB9_9EUKA</name>
<dbReference type="AlphaFoldDB" id="A0A1J4KGB9"/>
<evidence type="ECO:0000259" key="3">
    <source>
        <dbReference type="PROSITE" id="PS51823"/>
    </source>
</evidence>
<dbReference type="EMBL" id="MLAK01000612">
    <property type="protein sequence ID" value="OHT10425.1"/>
    <property type="molecule type" value="Genomic_DNA"/>
</dbReference>
<keyword evidence="2" id="KW-0802">TPR repeat</keyword>
<protein>
    <recommendedName>
        <fullName evidence="3">Clu domain-containing protein</fullName>
    </recommendedName>
</protein>
<proteinExistence type="predicted"/>
<dbReference type="OrthoDB" id="1414216at2759"/>
<feature type="repeat" description="TPR" evidence="2">
    <location>
        <begin position="961"/>
        <end position="994"/>
    </location>
</feature>
<dbReference type="GO" id="GO:0005737">
    <property type="term" value="C:cytoplasm"/>
    <property type="evidence" value="ECO:0007669"/>
    <property type="project" value="TreeGrafter"/>
</dbReference>
<sequence length="1012" mass="113278">MKISPFHFTQPLQNIFQKMSENENTQKSLSVNVIAPQLKPVKLQVTPPDVATINLLFRVHPDLVFITNYDLISKSGSIFAENYDISKDVENGGELTINVKYLPYSEITALDHAQTLARILFSMSSHRQCSDCSQSVVGWITRTFANSAPSLGDLDGIYPSKYVNSSLPRPVKYLDIDRDQLSAKEQVSGCLLKLRLVTYEKTEFTVYACENGWFAKSLTSSSNSPLNSPLAAVKIFPTLHLLLCDVSKFYNDNYYLISEKWCQLRSAERQSYFPLNNSKLFMERKLNSKGQLIERSRLQLFNNKIDTSYLTNMTLDDIIDDAKSAGASELVINKLETQYANKAVEAVSAIKRGCLVPYCVSSSYLYQDLFISSIETAADLYKDKGGLATANHTICNEVHSYTQLTSDNNTFRVVRPICVDFFTNRYIAQTIIPGLISHRSQIVYGYNPENHNEFNVDPNVNELLKNEVSAKLGIAPSQVKGSTLPLFTSSETNGVASIDGFFYLSDYKRSTPRDANYTDPVKHHGCVIRPEAVASYSNYTALEKNADELTKLGGDREFLFHQNPAKQPPLSDEQIKKLEERRQQIIEKAERQLFDINALTLDSSLKAVPQNIKDLAKFVLEILIPRFIKEFADASTFIIDGKTIINEMHARGINARYLGTVHSTLEKQPKSTSNEYFLLSVDSEIIARSFKYLMRQDKANLDVLLNNLNNLVGLSSKFDQNLWNKVSDVAFERFGFKPAQPQESQRLLIIRSVLSSFGVTLYAPTLNSPLNSPLTASDVGMISPLVKFPFSRNAKFSAAVDLATTIFSEGDIDQAFTLFNVALQLAEGTVDPFDRGIATCYFYMSLIFDQKGDAESAFNAAITSLIIQEKHSDQLSPEIVIRYSLLARFAKLTQNNNLAFAFADRAASLARIISPNHPWVAIEYSVAADLALILSSDFALKYAEAKIGLCAETEEGKRVQALFRSTMSKAQLQLQKYQSALENAQKAAELDPSNEEFKRACDLIKNSLESAK</sequence>
<dbReference type="InterPro" id="IPR025697">
    <property type="entry name" value="CLU_dom"/>
</dbReference>
<dbReference type="Proteomes" id="UP000179807">
    <property type="component" value="Unassembled WGS sequence"/>
</dbReference>
<dbReference type="PROSITE" id="PS51823">
    <property type="entry name" value="CLU"/>
    <property type="match status" value="1"/>
</dbReference>
<dbReference type="PROSITE" id="PS50005">
    <property type="entry name" value="TPR"/>
    <property type="match status" value="1"/>
</dbReference>
<evidence type="ECO:0000256" key="1">
    <source>
        <dbReference type="ARBA" id="ARBA00022490"/>
    </source>
</evidence>
<dbReference type="InterPro" id="IPR033646">
    <property type="entry name" value="CLU-central"/>
</dbReference>
<dbReference type="Pfam" id="PF12807">
    <property type="entry name" value="eIF3_p135"/>
    <property type="match status" value="1"/>
</dbReference>
<dbReference type="InterPro" id="IPR019734">
    <property type="entry name" value="TPR_rpt"/>
</dbReference>
<dbReference type="VEuPathDB" id="TrichDB:TRFO_20309"/>
<accession>A0A1J4KGB9</accession>
<feature type="domain" description="Clu" evidence="3">
    <location>
        <begin position="257"/>
        <end position="518"/>
    </location>
</feature>
<keyword evidence="1" id="KW-0963">Cytoplasm</keyword>
<organism evidence="4 5">
    <name type="scientific">Tritrichomonas foetus</name>
    <dbReference type="NCBI Taxonomy" id="1144522"/>
    <lineage>
        <taxon>Eukaryota</taxon>
        <taxon>Metamonada</taxon>
        <taxon>Parabasalia</taxon>
        <taxon>Tritrichomonadida</taxon>
        <taxon>Tritrichomonadidae</taxon>
        <taxon>Tritrichomonas</taxon>
    </lineage>
</organism>